<evidence type="ECO:0000259" key="1">
    <source>
        <dbReference type="Pfam" id="PF01425"/>
    </source>
</evidence>
<dbReference type="Pfam" id="PF01425">
    <property type="entry name" value="Amidase"/>
    <property type="match status" value="1"/>
</dbReference>
<dbReference type="NCBIfam" id="NF006006">
    <property type="entry name" value="PRK08137.1"/>
    <property type="match status" value="1"/>
</dbReference>
<comment type="caution">
    <text evidence="2">The sequence shown here is derived from an EMBL/GenBank/DDBJ whole genome shotgun (WGS) entry which is preliminary data.</text>
</comment>
<protein>
    <submittedName>
        <fullName evidence="2">Amidase</fullName>
        <ecNumber evidence="2">3.5.1.4</ecNumber>
    </submittedName>
</protein>
<feature type="domain" description="Amidase" evidence="1">
    <location>
        <begin position="24"/>
        <end position="366"/>
    </location>
</feature>
<dbReference type="AlphaFoldDB" id="A0A7V8NQN8"/>
<dbReference type="PANTHER" id="PTHR42678:SF34">
    <property type="entry name" value="OS04G0183300 PROTEIN"/>
    <property type="match status" value="1"/>
</dbReference>
<organism evidence="2 3">
    <name type="scientific">Candidatus Acidiferrum panamense</name>
    <dbReference type="NCBI Taxonomy" id="2741543"/>
    <lineage>
        <taxon>Bacteria</taxon>
        <taxon>Pseudomonadati</taxon>
        <taxon>Acidobacteriota</taxon>
        <taxon>Terriglobia</taxon>
        <taxon>Candidatus Acidiferrales</taxon>
        <taxon>Candidatus Acidiferrum</taxon>
    </lineage>
</organism>
<evidence type="ECO:0000313" key="2">
    <source>
        <dbReference type="EMBL" id="MBA0085733.1"/>
    </source>
</evidence>
<keyword evidence="3" id="KW-1185">Reference proteome</keyword>
<feature type="non-terminal residue" evidence="2">
    <location>
        <position position="390"/>
    </location>
</feature>
<dbReference type="GO" id="GO:0004040">
    <property type="term" value="F:amidase activity"/>
    <property type="evidence" value="ECO:0007669"/>
    <property type="project" value="UniProtKB-EC"/>
</dbReference>
<dbReference type="InterPro" id="IPR036928">
    <property type="entry name" value="AS_sf"/>
</dbReference>
<reference evidence="2" key="1">
    <citation type="submission" date="2020-06" db="EMBL/GenBank/DDBJ databases">
        <title>Legume-microbial interactions unlock mineral nutrients during tropical forest succession.</title>
        <authorList>
            <person name="Epihov D.Z."/>
        </authorList>
    </citation>
    <scope>NUCLEOTIDE SEQUENCE [LARGE SCALE GENOMIC DNA]</scope>
    <source>
        <strain evidence="2">Pan2503</strain>
    </source>
</reference>
<dbReference type="InterPro" id="IPR023631">
    <property type="entry name" value="Amidase_dom"/>
</dbReference>
<proteinExistence type="predicted"/>
<gene>
    <name evidence="2" type="ORF">HRJ53_12115</name>
</gene>
<dbReference type="EC" id="3.5.1.4" evidence="2"/>
<feature type="non-terminal residue" evidence="2">
    <location>
        <position position="1"/>
    </location>
</feature>
<dbReference type="EMBL" id="JACDQQ010001182">
    <property type="protein sequence ID" value="MBA0085733.1"/>
    <property type="molecule type" value="Genomic_DNA"/>
</dbReference>
<dbReference type="Proteomes" id="UP000567293">
    <property type="component" value="Unassembled WGS sequence"/>
</dbReference>
<sequence length="390" mass="41927">NLEEATLGDLARGFRDGRFTARAATEWYLKRIQSLDKKGPAVNAVLEINPDAFGIADALDRERRLRGARGPLHGVPVLIKDNLDTADRMSTTAGSLALVGSSAARDAFVVERLRSAGAVILAKTNLSEWANFRSPHSISGWSGRGGLTRNPYALDRNACGSSSGSAVAVSANFCAVAVGTETDGSVTAPASVNGIVGIKPTVGLVSRSGIIPISHSQDTAGPMARTVRDAALLLNAMVGADPGDSATRAAGNAAPDYTRFLDPRGLQGARLGVERKYFGANAAMDAVLEANLAEMKRQGAELVDSANLPSHGQYDNEELEVLLYEFKADLNRYLAERPKVRVRTLADLIAFNRERRREEMPYFQQELFERAQAKGPLTDRAYVQARTLCR</sequence>
<name>A0A7V8NQN8_9BACT</name>
<dbReference type="SUPFAM" id="SSF75304">
    <property type="entry name" value="Amidase signature (AS) enzymes"/>
    <property type="match status" value="1"/>
</dbReference>
<accession>A0A7V8NQN8</accession>
<keyword evidence="2" id="KW-0378">Hydrolase</keyword>
<evidence type="ECO:0000313" key="3">
    <source>
        <dbReference type="Proteomes" id="UP000567293"/>
    </source>
</evidence>
<dbReference type="PANTHER" id="PTHR42678">
    <property type="entry name" value="AMIDASE"/>
    <property type="match status" value="1"/>
</dbReference>
<dbReference type="Gene3D" id="3.90.1300.10">
    <property type="entry name" value="Amidase signature (AS) domain"/>
    <property type="match status" value="1"/>
</dbReference>